<gene>
    <name evidence="3" type="ORF">L211DRAFT_839203</name>
</gene>
<dbReference type="Gene3D" id="2.170.270.10">
    <property type="entry name" value="SET domain"/>
    <property type="match status" value="1"/>
</dbReference>
<dbReference type="GO" id="GO:0005634">
    <property type="term" value="C:nucleus"/>
    <property type="evidence" value="ECO:0007669"/>
    <property type="project" value="TreeGrafter"/>
</dbReference>
<dbReference type="EMBL" id="ML121549">
    <property type="protein sequence ID" value="RPB22830.1"/>
    <property type="molecule type" value="Genomic_DNA"/>
</dbReference>
<protein>
    <recommendedName>
        <fullName evidence="2">SET domain-containing protein</fullName>
    </recommendedName>
</protein>
<evidence type="ECO:0000313" key="3">
    <source>
        <dbReference type="EMBL" id="RPB22830.1"/>
    </source>
</evidence>
<dbReference type="InterPro" id="IPR050869">
    <property type="entry name" value="H3K4_H4K5_MeTrfase"/>
</dbReference>
<dbReference type="AlphaFoldDB" id="A0A3N4LIW3"/>
<evidence type="ECO:0000313" key="4">
    <source>
        <dbReference type="Proteomes" id="UP000267821"/>
    </source>
</evidence>
<dbReference type="InterPro" id="IPR046341">
    <property type="entry name" value="SET_dom_sf"/>
</dbReference>
<dbReference type="SUPFAM" id="SSF82199">
    <property type="entry name" value="SET domain"/>
    <property type="match status" value="1"/>
</dbReference>
<name>A0A3N4LIW3_9PEZI</name>
<feature type="region of interest" description="Disordered" evidence="1">
    <location>
        <begin position="1"/>
        <end position="22"/>
    </location>
</feature>
<dbReference type="Pfam" id="PF00856">
    <property type="entry name" value="SET"/>
    <property type="match status" value="1"/>
</dbReference>
<dbReference type="Proteomes" id="UP000267821">
    <property type="component" value="Unassembled WGS sequence"/>
</dbReference>
<dbReference type="OrthoDB" id="438641at2759"/>
<feature type="domain" description="SET" evidence="2">
    <location>
        <begin position="436"/>
        <end position="548"/>
    </location>
</feature>
<dbReference type="PANTHER" id="PTHR12197">
    <property type="entry name" value="HISTONE-LYSINE N-METHYLTRANSFERASE SMYD"/>
    <property type="match status" value="1"/>
</dbReference>
<dbReference type="InterPro" id="IPR001214">
    <property type="entry name" value="SET_dom"/>
</dbReference>
<proteinExistence type="predicted"/>
<keyword evidence="4" id="KW-1185">Reference proteome</keyword>
<dbReference type="STRING" id="1051890.A0A3N4LIW3"/>
<evidence type="ECO:0000256" key="1">
    <source>
        <dbReference type="SAM" id="MobiDB-lite"/>
    </source>
</evidence>
<reference evidence="3 4" key="1">
    <citation type="journal article" date="2018" name="Nat. Ecol. Evol.">
        <title>Pezizomycetes genomes reveal the molecular basis of ectomycorrhizal truffle lifestyle.</title>
        <authorList>
            <person name="Murat C."/>
            <person name="Payen T."/>
            <person name="Noel B."/>
            <person name="Kuo A."/>
            <person name="Morin E."/>
            <person name="Chen J."/>
            <person name="Kohler A."/>
            <person name="Krizsan K."/>
            <person name="Balestrini R."/>
            <person name="Da Silva C."/>
            <person name="Montanini B."/>
            <person name="Hainaut M."/>
            <person name="Levati E."/>
            <person name="Barry K.W."/>
            <person name="Belfiori B."/>
            <person name="Cichocki N."/>
            <person name="Clum A."/>
            <person name="Dockter R.B."/>
            <person name="Fauchery L."/>
            <person name="Guy J."/>
            <person name="Iotti M."/>
            <person name="Le Tacon F."/>
            <person name="Lindquist E.A."/>
            <person name="Lipzen A."/>
            <person name="Malagnac F."/>
            <person name="Mello A."/>
            <person name="Molinier V."/>
            <person name="Miyauchi S."/>
            <person name="Poulain J."/>
            <person name="Riccioni C."/>
            <person name="Rubini A."/>
            <person name="Sitrit Y."/>
            <person name="Splivallo R."/>
            <person name="Traeger S."/>
            <person name="Wang M."/>
            <person name="Zifcakova L."/>
            <person name="Wipf D."/>
            <person name="Zambonelli A."/>
            <person name="Paolocci F."/>
            <person name="Nowrousian M."/>
            <person name="Ottonello S."/>
            <person name="Baldrian P."/>
            <person name="Spatafora J.W."/>
            <person name="Henrissat B."/>
            <person name="Nagy L.G."/>
            <person name="Aury J.M."/>
            <person name="Wincker P."/>
            <person name="Grigoriev I.V."/>
            <person name="Bonfante P."/>
            <person name="Martin F.M."/>
        </authorList>
    </citation>
    <scope>NUCLEOTIDE SEQUENCE [LARGE SCALE GENOMIC DNA]</scope>
    <source>
        <strain evidence="3 4">ATCC MYA-4762</strain>
    </source>
</reference>
<dbReference type="InParanoid" id="A0A3N4LIW3"/>
<accession>A0A3N4LIW3</accession>
<feature type="compositionally biased region" description="Pro residues" evidence="1">
    <location>
        <begin position="1"/>
        <end position="10"/>
    </location>
</feature>
<evidence type="ECO:0000259" key="2">
    <source>
        <dbReference type="Pfam" id="PF00856"/>
    </source>
</evidence>
<organism evidence="3 4">
    <name type="scientific">Terfezia boudieri ATCC MYA-4762</name>
    <dbReference type="NCBI Taxonomy" id="1051890"/>
    <lineage>
        <taxon>Eukaryota</taxon>
        <taxon>Fungi</taxon>
        <taxon>Dikarya</taxon>
        <taxon>Ascomycota</taxon>
        <taxon>Pezizomycotina</taxon>
        <taxon>Pezizomycetes</taxon>
        <taxon>Pezizales</taxon>
        <taxon>Pezizaceae</taxon>
        <taxon>Terfezia</taxon>
    </lineage>
</organism>
<sequence length="595" mass="67775">MLPIRPPVPQPTRSGSPSLGTRLITERDPYASIRRTLFHPSSSDKLNYTNEYLWNLAGKANPEETLDQKVIRTFTNDIQIYKFVPYLYLVRASSFFNLRHPVLAIGDCCKAIRLVEIATGYKHAVGQSVCDTNKVMEMNAEYCSECLVEESQDWVQANDLSALARDAAYVLLEAANLLGANLDSLEDILKSVFVIVPNFMEEVWAPYYDKVMAEAMIDKEMKADMEFLKKKGRVWTAVVENMNEELDTIELSRETLGLRTVLKYMKKVDPKLQVSPMKSVELTWDGEDNDQQQGTTHMGMIAQYDIPMKAKISHDKTDIVIQDTGNTKAPYRCDNCWKVVYDFGPTSGLVCCYHATVKRTGAPMAPTVYCNEMCRYENRHLHEQWHQAETNTAYKAAAEDNDFPLFVARLYTLKKGTHPLKIAEMQCTLAQFGPQTRHEFSIQRDLIDPWDALLELNLNIFGDLRFETWVLLSLKHKWDNNKRIKGGLKLVFPIRAMYNHSCDSNAMVAMALSKGAGKNVATEELPLNQEVVYARREIREGEEVTISYIGGGATAMPRKQRALELSKIGIGYCECLYCYRQREEEGKKRGRGNKK</sequence>
<dbReference type="PANTHER" id="PTHR12197:SF251">
    <property type="entry name" value="EG:BACR7C10.4 PROTEIN"/>
    <property type="match status" value="1"/>
</dbReference>